<dbReference type="InterPro" id="IPR052155">
    <property type="entry name" value="Biofilm_reg_signaling"/>
</dbReference>
<dbReference type="InterPro" id="IPR000160">
    <property type="entry name" value="GGDEF_dom"/>
</dbReference>
<dbReference type="Gene3D" id="3.30.450.20">
    <property type="entry name" value="PAS domain"/>
    <property type="match status" value="1"/>
</dbReference>
<dbReference type="PROSITE" id="PS50887">
    <property type="entry name" value="GGDEF"/>
    <property type="match status" value="1"/>
</dbReference>
<dbReference type="InterPro" id="IPR029787">
    <property type="entry name" value="Nucleotide_cyclase"/>
</dbReference>
<name>G4QL18_GLANF</name>
<comment type="cofactor">
    <cofactor evidence="1">
        <name>Mg(2+)</name>
        <dbReference type="ChEBI" id="CHEBI:18420"/>
    </cofactor>
</comment>
<accession>G4QL18</accession>
<dbReference type="SUPFAM" id="SSF55785">
    <property type="entry name" value="PYP-like sensor domain (PAS domain)"/>
    <property type="match status" value="1"/>
</dbReference>
<dbReference type="NCBIfam" id="TIGR00254">
    <property type="entry name" value="GGDEF"/>
    <property type="match status" value="1"/>
</dbReference>
<protein>
    <submittedName>
        <fullName evidence="5">Diguanylate cyclase/phosphodiesterase with PAS/PAC sensor(S)</fullName>
    </submittedName>
</protein>
<feature type="domain" description="PAC" evidence="2">
    <location>
        <begin position="89"/>
        <end position="142"/>
    </location>
</feature>
<dbReference type="SUPFAM" id="SSF141868">
    <property type="entry name" value="EAL domain-like"/>
    <property type="match status" value="1"/>
</dbReference>
<dbReference type="PROSITE" id="PS50883">
    <property type="entry name" value="EAL"/>
    <property type="match status" value="1"/>
</dbReference>
<dbReference type="SMART" id="SM00267">
    <property type="entry name" value="GGDEF"/>
    <property type="match status" value="1"/>
</dbReference>
<evidence type="ECO:0000313" key="6">
    <source>
        <dbReference type="Proteomes" id="UP000009282"/>
    </source>
</evidence>
<sequence>MTENRSHQLSKELIISERRRRESQRLSGVGFWELDHNAESLYWSEEIYSIYEINPQYNSANYQLFLDLIYDEDKELVDNSYRNSVASGNEYNIRYRIKAGDSYKWIEARGVTYYDTNGQAERTIGTAEDISEMVIAQQKIEHMAYHDELTGLANRKRFSDKLDSALLLANEQKTNLVVLFIDLDNFKLINDRCGHDIGDEVLVNVANNLKNCTKPSDLFARIGGDEFAGFLFGVNDADIDDAVTAVKQAIEGTCETQMHSFNISTSIGVTIYPRDDADSDILVRHADQALYEAKEQGKSRVRYFDTERFQSNWSRRHLLKEIEIALENEQFELFYQPRIRLSDGELFGAEALLRWFRPEGPVSPLEIVAAIKNTALEWQLDKWVINTVLSHSKIFKAKGLQGPFSLNVNTSSLENPQFPDLLQSLLFKWDVDGEYIEIEILEMESINNFDATRKILSRCEALGVKFSLDDFGTGYSSLTYFHALPISKLKIDQSFIKNINSDRESLLLVKSILAIADTNDKPVVAEGIETDAIARTLAELNCEFGQGYGIAKPMPIEQYINWTQERLVKSTT</sequence>
<dbReference type="InterPro" id="IPR035919">
    <property type="entry name" value="EAL_sf"/>
</dbReference>
<dbReference type="InterPro" id="IPR000014">
    <property type="entry name" value="PAS"/>
</dbReference>
<dbReference type="PANTHER" id="PTHR44757">
    <property type="entry name" value="DIGUANYLATE CYCLASE DGCP"/>
    <property type="match status" value="1"/>
</dbReference>
<dbReference type="AlphaFoldDB" id="G4QL18"/>
<dbReference type="Gene3D" id="3.30.70.270">
    <property type="match status" value="1"/>
</dbReference>
<dbReference type="PROSITE" id="PS50113">
    <property type="entry name" value="PAC"/>
    <property type="match status" value="1"/>
</dbReference>
<feature type="domain" description="EAL" evidence="3">
    <location>
        <begin position="315"/>
        <end position="567"/>
    </location>
</feature>
<dbReference type="CDD" id="cd01948">
    <property type="entry name" value="EAL"/>
    <property type="match status" value="1"/>
</dbReference>
<dbReference type="InterPro" id="IPR013655">
    <property type="entry name" value="PAS_fold_3"/>
</dbReference>
<reference evidence="5 6" key="1">
    <citation type="journal article" date="2011" name="J. Bacteriol.">
        <title>Complete genome sequence of seawater bacterium Glaciecola nitratireducens FR1064T.</title>
        <authorList>
            <person name="Bian F."/>
            <person name="Qin Q.L."/>
            <person name="Xie B.B."/>
            <person name="Shu Y.L."/>
            <person name="Zhang X.Y."/>
            <person name="Yu Y."/>
            <person name="Chen B."/>
            <person name="Chen X.L."/>
            <person name="Zhou B.C."/>
            <person name="Zhang Y.Z."/>
        </authorList>
    </citation>
    <scope>NUCLEOTIDE SEQUENCE [LARGE SCALE GENOMIC DNA]</scope>
    <source>
        <strain evidence="6">JCM 12485 / KCTC 12276 / FR1064</strain>
    </source>
</reference>
<dbReference type="Proteomes" id="UP000009282">
    <property type="component" value="Chromosome"/>
</dbReference>
<dbReference type="RefSeq" id="WP_014108282.1">
    <property type="nucleotide sequence ID" value="NC_016041.1"/>
</dbReference>
<dbReference type="GO" id="GO:0003824">
    <property type="term" value="F:catalytic activity"/>
    <property type="evidence" value="ECO:0007669"/>
    <property type="project" value="UniProtKB-ARBA"/>
</dbReference>
<dbReference type="STRING" id="1085623.GNIT_1284"/>
<dbReference type="SUPFAM" id="SSF55073">
    <property type="entry name" value="Nucleotide cyclase"/>
    <property type="match status" value="1"/>
</dbReference>
<evidence type="ECO:0000313" key="5">
    <source>
        <dbReference type="EMBL" id="AEP29408.1"/>
    </source>
</evidence>
<feature type="domain" description="GGDEF" evidence="4">
    <location>
        <begin position="174"/>
        <end position="306"/>
    </location>
</feature>
<dbReference type="InterPro" id="IPR043128">
    <property type="entry name" value="Rev_trsase/Diguanyl_cyclase"/>
</dbReference>
<proteinExistence type="predicted"/>
<dbReference type="Pfam" id="PF00990">
    <property type="entry name" value="GGDEF"/>
    <property type="match status" value="1"/>
</dbReference>
<dbReference type="EMBL" id="CP003060">
    <property type="protein sequence ID" value="AEP29408.1"/>
    <property type="molecule type" value="Genomic_DNA"/>
</dbReference>
<evidence type="ECO:0000259" key="4">
    <source>
        <dbReference type="PROSITE" id="PS50887"/>
    </source>
</evidence>
<keyword evidence="6" id="KW-1185">Reference proteome</keyword>
<dbReference type="InterPro" id="IPR035965">
    <property type="entry name" value="PAS-like_dom_sf"/>
</dbReference>
<dbReference type="SMART" id="SM00086">
    <property type="entry name" value="PAC"/>
    <property type="match status" value="1"/>
</dbReference>
<dbReference type="KEGG" id="gni:GNIT_1284"/>
<dbReference type="Gene3D" id="2.10.70.100">
    <property type="match status" value="1"/>
</dbReference>
<dbReference type="FunFam" id="3.30.70.270:FF:000001">
    <property type="entry name" value="Diguanylate cyclase domain protein"/>
    <property type="match status" value="1"/>
</dbReference>
<dbReference type="SMART" id="SM00052">
    <property type="entry name" value="EAL"/>
    <property type="match status" value="1"/>
</dbReference>
<dbReference type="CDD" id="cd01949">
    <property type="entry name" value="GGDEF"/>
    <property type="match status" value="1"/>
</dbReference>
<dbReference type="PANTHER" id="PTHR44757:SF2">
    <property type="entry name" value="BIOFILM ARCHITECTURE MAINTENANCE PROTEIN MBAA"/>
    <property type="match status" value="1"/>
</dbReference>
<dbReference type="HOGENOM" id="CLU_000445_70_50_6"/>
<organism evidence="5 6">
    <name type="scientific">Glaciecola nitratireducens (strain JCM 12485 / KCTC 12276 / FR1064)</name>
    <dbReference type="NCBI Taxonomy" id="1085623"/>
    <lineage>
        <taxon>Bacteria</taxon>
        <taxon>Pseudomonadati</taxon>
        <taxon>Pseudomonadota</taxon>
        <taxon>Gammaproteobacteria</taxon>
        <taxon>Alteromonadales</taxon>
        <taxon>Alteromonadaceae</taxon>
        <taxon>Brumicola</taxon>
    </lineage>
</organism>
<dbReference type="Pfam" id="PF00563">
    <property type="entry name" value="EAL"/>
    <property type="match status" value="1"/>
</dbReference>
<dbReference type="InterPro" id="IPR001610">
    <property type="entry name" value="PAC"/>
</dbReference>
<evidence type="ECO:0000259" key="2">
    <source>
        <dbReference type="PROSITE" id="PS50113"/>
    </source>
</evidence>
<dbReference type="CDD" id="cd00130">
    <property type="entry name" value="PAS"/>
    <property type="match status" value="1"/>
</dbReference>
<evidence type="ECO:0000259" key="3">
    <source>
        <dbReference type="PROSITE" id="PS50883"/>
    </source>
</evidence>
<gene>
    <name evidence="5" type="ordered locus">GNIT_1284</name>
</gene>
<dbReference type="InterPro" id="IPR000700">
    <property type="entry name" value="PAS-assoc_C"/>
</dbReference>
<dbReference type="Gene3D" id="3.20.20.450">
    <property type="entry name" value="EAL domain"/>
    <property type="match status" value="1"/>
</dbReference>
<evidence type="ECO:0000256" key="1">
    <source>
        <dbReference type="ARBA" id="ARBA00001946"/>
    </source>
</evidence>
<dbReference type="InterPro" id="IPR001633">
    <property type="entry name" value="EAL_dom"/>
</dbReference>
<dbReference type="eggNOG" id="COG5001">
    <property type="taxonomic scope" value="Bacteria"/>
</dbReference>
<dbReference type="OrthoDB" id="1316910at2"/>
<dbReference type="Pfam" id="PF08447">
    <property type="entry name" value="PAS_3"/>
    <property type="match status" value="1"/>
</dbReference>